<evidence type="ECO:0000313" key="12">
    <source>
        <dbReference type="EMBL" id="MBO8463831.1"/>
    </source>
</evidence>
<evidence type="ECO:0000256" key="7">
    <source>
        <dbReference type="ARBA" id="ARBA00022779"/>
    </source>
</evidence>
<dbReference type="GO" id="GO:0003774">
    <property type="term" value="F:cytoskeletal motor activity"/>
    <property type="evidence" value="ECO:0007669"/>
    <property type="project" value="InterPro"/>
</dbReference>
<comment type="caution">
    <text evidence="12">The sequence shown here is derived from an EMBL/GenBank/DDBJ whole genome shotgun (WGS) entry which is preliminary data.</text>
</comment>
<keyword evidence="6" id="KW-0145">Chemotaxis</keyword>
<dbReference type="GO" id="GO:0005886">
    <property type="term" value="C:plasma membrane"/>
    <property type="evidence" value="ECO:0007669"/>
    <property type="project" value="UniProtKB-SubCell"/>
</dbReference>
<comment type="subcellular location">
    <subcellularLocation>
        <location evidence="1">Bacterial flagellum basal body</location>
    </subcellularLocation>
    <subcellularLocation>
        <location evidence="2">Cell membrane</location>
        <topology evidence="2">Peripheral membrane protein</topology>
    </subcellularLocation>
</comment>
<dbReference type="Gene3D" id="2.30.330.10">
    <property type="entry name" value="SpoA-like"/>
    <property type="match status" value="1"/>
</dbReference>
<dbReference type="Gene3D" id="3.40.1550.10">
    <property type="entry name" value="CheC-like"/>
    <property type="match status" value="1"/>
</dbReference>
<dbReference type="Proteomes" id="UP000823618">
    <property type="component" value="Unassembled WGS sequence"/>
</dbReference>
<keyword evidence="8" id="KW-0472">Membrane</keyword>
<dbReference type="SUPFAM" id="SSF101801">
    <property type="entry name" value="Surface presentation of antigens (SPOA)"/>
    <property type="match status" value="1"/>
</dbReference>
<dbReference type="PRINTS" id="PR00955">
    <property type="entry name" value="FLGMOTORFLIM"/>
</dbReference>
<dbReference type="InterPro" id="IPR036429">
    <property type="entry name" value="SpoA-like_sf"/>
</dbReference>
<evidence type="ECO:0000313" key="13">
    <source>
        <dbReference type="Proteomes" id="UP000823618"/>
    </source>
</evidence>
<dbReference type="CDD" id="cd17908">
    <property type="entry name" value="FliM"/>
    <property type="match status" value="1"/>
</dbReference>
<dbReference type="GO" id="GO:0071978">
    <property type="term" value="P:bacterial-type flagellum-dependent swarming motility"/>
    <property type="evidence" value="ECO:0007669"/>
    <property type="project" value="TreeGrafter"/>
</dbReference>
<accession>A0A9D9N814</accession>
<protein>
    <recommendedName>
        <fullName evidence="4">Flagellar motor switch protein FliM</fullName>
    </recommendedName>
</protein>
<evidence type="ECO:0000256" key="8">
    <source>
        <dbReference type="ARBA" id="ARBA00023136"/>
    </source>
</evidence>
<keyword evidence="9" id="KW-0975">Bacterial flagellum</keyword>
<feature type="region of interest" description="Disordered" evidence="10">
    <location>
        <begin position="342"/>
        <end position="364"/>
    </location>
</feature>
<gene>
    <name evidence="12" type="ORF">IAC13_07865</name>
</gene>
<dbReference type="SUPFAM" id="SSF103039">
    <property type="entry name" value="CheC-like"/>
    <property type="match status" value="1"/>
</dbReference>
<reference evidence="12" key="1">
    <citation type="submission" date="2020-10" db="EMBL/GenBank/DDBJ databases">
        <authorList>
            <person name="Gilroy R."/>
        </authorList>
    </citation>
    <scope>NUCLEOTIDE SEQUENCE</scope>
    <source>
        <strain evidence="12">E3-2379</strain>
    </source>
</reference>
<feature type="domain" description="Flagellar motor switch protein FliN-like C-terminal" evidence="11">
    <location>
        <begin position="259"/>
        <end position="329"/>
    </location>
</feature>
<evidence type="ECO:0000256" key="5">
    <source>
        <dbReference type="ARBA" id="ARBA00022475"/>
    </source>
</evidence>
<evidence type="ECO:0000259" key="11">
    <source>
        <dbReference type="Pfam" id="PF01052"/>
    </source>
</evidence>
<dbReference type="Pfam" id="PF01052">
    <property type="entry name" value="FliMN_C"/>
    <property type="match status" value="1"/>
</dbReference>
<dbReference type="EMBL" id="JADIML010000215">
    <property type="protein sequence ID" value="MBO8463831.1"/>
    <property type="molecule type" value="Genomic_DNA"/>
</dbReference>
<evidence type="ECO:0000256" key="10">
    <source>
        <dbReference type="SAM" id="MobiDB-lite"/>
    </source>
</evidence>
<dbReference type="InterPro" id="IPR001543">
    <property type="entry name" value="FliN-like_C"/>
</dbReference>
<name>A0A9D9N814_9FIRM</name>
<keyword evidence="12" id="KW-0966">Cell projection</keyword>
<dbReference type="InterPro" id="IPR028976">
    <property type="entry name" value="CheC-like_sf"/>
</dbReference>
<evidence type="ECO:0000256" key="9">
    <source>
        <dbReference type="ARBA" id="ARBA00023143"/>
    </source>
</evidence>
<evidence type="ECO:0000256" key="1">
    <source>
        <dbReference type="ARBA" id="ARBA00004117"/>
    </source>
</evidence>
<evidence type="ECO:0000256" key="6">
    <source>
        <dbReference type="ARBA" id="ARBA00022500"/>
    </source>
</evidence>
<dbReference type="PIRSF" id="PIRSF002888">
    <property type="entry name" value="FliM"/>
    <property type="match status" value="1"/>
</dbReference>
<reference evidence="12" key="2">
    <citation type="journal article" date="2021" name="PeerJ">
        <title>Extensive microbial diversity within the chicken gut microbiome revealed by metagenomics and culture.</title>
        <authorList>
            <person name="Gilroy R."/>
            <person name="Ravi A."/>
            <person name="Getino M."/>
            <person name="Pursley I."/>
            <person name="Horton D.L."/>
            <person name="Alikhan N.F."/>
            <person name="Baker D."/>
            <person name="Gharbi K."/>
            <person name="Hall N."/>
            <person name="Watson M."/>
            <person name="Adriaenssens E.M."/>
            <person name="Foster-Nyarko E."/>
            <person name="Jarju S."/>
            <person name="Secka A."/>
            <person name="Antonio M."/>
            <person name="Oren A."/>
            <person name="Chaudhuri R.R."/>
            <person name="La Ragione R."/>
            <person name="Hildebrand F."/>
            <person name="Pallen M.J."/>
        </authorList>
    </citation>
    <scope>NUCLEOTIDE SEQUENCE</scope>
    <source>
        <strain evidence="12">E3-2379</strain>
    </source>
</reference>
<keyword evidence="12" id="KW-0969">Cilium</keyword>
<evidence type="ECO:0000256" key="3">
    <source>
        <dbReference type="ARBA" id="ARBA00011049"/>
    </source>
</evidence>
<keyword evidence="5" id="KW-1003">Cell membrane</keyword>
<dbReference type="PANTHER" id="PTHR30034">
    <property type="entry name" value="FLAGELLAR MOTOR SWITCH PROTEIN FLIM"/>
    <property type="match status" value="1"/>
</dbReference>
<keyword evidence="12" id="KW-0282">Flagellum</keyword>
<dbReference type="Pfam" id="PF02154">
    <property type="entry name" value="FliM"/>
    <property type="match status" value="1"/>
</dbReference>
<organism evidence="12 13">
    <name type="scientific">Candidatus Scybalomonas excrementavium</name>
    <dbReference type="NCBI Taxonomy" id="2840943"/>
    <lineage>
        <taxon>Bacteria</taxon>
        <taxon>Bacillati</taxon>
        <taxon>Bacillota</taxon>
        <taxon>Clostridia</taxon>
        <taxon>Lachnospirales</taxon>
        <taxon>Lachnospiraceae</taxon>
        <taxon>Lachnospiraceae incertae sedis</taxon>
        <taxon>Candidatus Scybalomonas</taxon>
    </lineage>
</organism>
<dbReference type="InterPro" id="IPR001689">
    <property type="entry name" value="Flag_FliM"/>
</dbReference>
<keyword evidence="7" id="KW-0283">Flagellar rotation</keyword>
<comment type="similarity">
    <text evidence="3">Belongs to the FliM family.</text>
</comment>
<sequence length="380" mass="43923">MSEVLSQSQIDSLLDSLQDESYKQKLIFKEEKDYRRYDFYSPKKFTKDKIRLLKTIYDNYARIISSQMNSLFRTNTTVEVLSIEEQRYYEFCNALNDNDVFSRVDVTLKEHTKNLPILLHITTGLMLTMIDRMLGGHSTEHTENLQHYTYTEIEISLYRHIVTYLVQPMVTAWKAYIDDINFEFRRVEENSTMLHGVGVDETVIILVLGVEMGTAKEKMNICIPGNLLMDLFDTLEQMQYFTLDDEEERKSNKEEIMDNLRDSLLEVSAQLGVVELSMDDVYNLHVGDVIDLGKPKDSRVGLLIEGEPWFLGKMGSHHKNMAVLIEKMIGKDEIELELESIQSGAEEPKFIEPESIDSELVESKPIQAESIESNSIQVDE</sequence>
<dbReference type="AlphaFoldDB" id="A0A9D9N814"/>
<proteinExistence type="inferred from homology"/>
<dbReference type="GO" id="GO:0009425">
    <property type="term" value="C:bacterial-type flagellum basal body"/>
    <property type="evidence" value="ECO:0007669"/>
    <property type="project" value="UniProtKB-SubCell"/>
</dbReference>
<dbReference type="GO" id="GO:0050918">
    <property type="term" value="P:positive chemotaxis"/>
    <property type="evidence" value="ECO:0007669"/>
    <property type="project" value="TreeGrafter"/>
</dbReference>
<evidence type="ECO:0000256" key="4">
    <source>
        <dbReference type="ARBA" id="ARBA00021898"/>
    </source>
</evidence>
<evidence type="ECO:0000256" key="2">
    <source>
        <dbReference type="ARBA" id="ARBA00004202"/>
    </source>
</evidence>
<dbReference type="PANTHER" id="PTHR30034:SF6">
    <property type="entry name" value="YOP PROTEINS TRANSLOCATION PROTEIN Q"/>
    <property type="match status" value="1"/>
</dbReference>